<reference evidence="1" key="2">
    <citation type="submission" date="2023-05" db="EMBL/GenBank/DDBJ databases">
        <authorList>
            <consortium name="Lawrence Berkeley National Laboratory"/>
            <person name="Steindorff A."/>
            <person name="Hensen N."/>
            <person name="Bonometti L."/>
            <person name="Westerberg I."/>
            <person name="Brannstrom I.O."/>
            <person name="Guillou S."/>
            <person name="Cros-Aarteil S."/>
            <person name="Calhoun S."/>
            <person name="Haridas S."/>
            <person name="Kuo A."/>
            <person name="Mondo S."/>
            <person name="Pangilinan J."/>
            <person name="Riley R."/>
            <person name="Labutti K."/>
            <person name="Andreopoulos B."/>
            <person name="Lipzen A."/>
            <person name="Chen C."/>
            <person name="Yanf M."/>
            <person name="Daum C."/>
            <person name="Ng V."/>
            <person name="Clum A."/>
            <person name="Ohm R."/>
            <person name="Martin F."/>
            <person name="Silar P."/>
            <person name="Natvig D."/>
            <person name="Lalanne C."/>
            <person name="Gautier V."/>
            <person name="Ament-Velasquez S.L."/>
            <person name="Kruys A."/>
            <person name="Hutchinson M.I."/>
            <person name="Powell A.J."/>
            <person name="Barry K."/>
            <person name="Miller A.N."/>
            <person name="Grigoriev I.V."/>
            <person name="Debuchy R."/>
            <person name="Gladieux P."/>
            <person name="Thoren M.H."/>
            <person name="Johannesson H."/>
        </authorList>
    </citation>
    <scope>NUCLEOTIDE SEQUENCE</scope>
    <source>
        <strain evidence="1">PSN309</strain>
    </source>
</reference>
<dbReference type="EMBL" id="MU864901">
    <property type="protein sequence ID" value="KAK4181966.1"/>
    <property type="molecule type" value="Genomic_DNA"/>
</dbReference>
<evidence type="ECO:0000313" key="1">
    <source>
        <dbReference type="EMBL" id="KAK4181966.1"/>
    </source>
</evidence>
<comment type="caution">
    <text evidence="1">The sequence shown here is derived from an EMBL/GenBank/DDBJ whole genome shotgun (WGS) entry which is preliminary data.</text>
</comment>
<dbReference type="Proteomes" id="UP001302126">
    <property type="component" value="Unassembled WGS sequence"/>
</dbReference>
<protein>
    <submittedName>
        <fullName evidence="1">Uncharacterized protein</fullName>
    </submittedName>
</protein>
<keyword evidence="2" id="KW-1185">Reference proteome</keyword>
<sequence>MEDTEDLGMVIDGNKFYFTDAMCFADRLRGMIDDPISGEENAPQIVSMFPTLLSGAALRWYQTELENSERINIRQRGINGALDSLMKRFPPNIVEVTNKWNDGKFFLRQMVATTPP</sequence>
<name>A0AAN6WIP6_9PEZI</name>
<proteinExistence type="predicted"/>
<reference evidence="1" key="1">
    <citation type="journal article" date="2023" name="Mol. Phylogenet. Evol.">
        <title>Genome-scale phylogeny and comparative genomics of the fungal order Sordariales.</title>
        <authorList>
            <person name="Hensen N."/>
            <person name="Bonometti L."/>
            <person name="Westerberg I."/>
            <person name="Brannstrom I.O."/>
            <person name="Guillou S."/>
            <person name="Cros-Aarteil S."/>
            <person name="Calhoun S."/>
            <person name="Haridas S."/>
            <person name="Kuo A."/>
            <person name="Mondo S."/>
            <person name="Pangilinan J."/>
            <person name="Riley R."/>
            <person name="LaButti K."/>
            <person name="Andreopoulos B."/>
            <person name="Lipzen A."/>
            <person name="Chen C."/>
            <person name="Yan M."/>
            <person name="Daum C."/>
            <person name="Ng V."/>
            <person name="Clum A."/>
            <person name="Steindorff A."/>
            <person name="Ohm R.A."/>
            <person name="Martin F."/>
            <person name="Silar P."/>
            <person name="Natvig D.O."/>
            <person name="Lalanne C."/>
            <person name="Gautier V."/>
            <person name="Ament-Velasquez S.L."/>
            <person name="Kruys A."/>
            <person name="Hutchinson M.I."/>
            <person name="Powell A.J."/>
            <person name="Barry K."/>
            <person name="Miller A.N."/>
            <person name="Grigoriev I.V."/>
            <person name="Debuchy R."/>
            <person name="Gladieux P."/>
            <person name="Hiltunen Thoren M."/>
            <person name="Johannesson H."/>
        </authorList>
    </citation>
    <scope>NUCLEOTIDE SEQUENCE</scope>
    <source>
        <strain evidence="1">PSN309</strain>
    </source>
</reference>
<evidence type="ECO:0000313" key="2">
    <source>
        <dbReference type="Proteomes" id="UP001302126"/>
    </source>
</evidence>
<gene>
    <name evidence="1" type="ORF">QBC35DRAFT_396894</name>
</gene>
<dbReference type="AlphaFoldDB" id="A0AAN6WIP6"/>
<organism evidence="1 2">
    <name type="scientific">Podospora australis</name>
    <dbReference type="NCBI Taxonomy" id="1536484"/>
    <lineage>
        <taxon>Eukaryota</taxon>
        <taxon>Fungi</taxon>
        <taxon>Dikarya</taxon>
        <taxon>Ascomycota</taxon>
        <taxon>Pezizomycotina</taxon>
        <taxon>Sordariomycetes</taxon>
        <taxon>Sordariomycetidae</taxon>
        <taxon>Sordariales</taxon>
        <taxon>Podosporaceae</taxon>
        <taxon>Podospora</taxon>
    </lineage>
</organism>
<accession>A0AAN6WIP6</accession>